<comment type="caution">
    <text evidence="1">The sequence shown here is derived from an EMBL/GenBank/DDBJ whole genome shotgun (WGS) entry which is preliminary data.</text>
</comment>
<organism evidence="1 2">
    <name type="scientific">Hallerella succinigenes</name>
    <dbReference type="NCBI Taxonomy" id="1896222"/>
    <lineage>
        <taxon>Bacteria</taxon>
        <taxon>Pseudomonadati</taxon>
        <taxon>Fibrobacterota</taxon>
        <taxon>Fibrobacteria</taxon>
        <taxon>Fibrobacterales</taxon>
        <taxon>Fibrobacteraceae</taxon>
        <taxon>Hallerella</taxon>
    </lineage>
</organism>
<evidence type="ECO:0000313" key="1">
    <source>
        <dbReference type="EMBL" id="PJJ41668.1"/>
    </source>
</evidence>
<reference evidence="1 2" key="1">
    <citation type="submission" date="2017-11" db="EMBL/GenBank/DDBJ databases">
        <title>Animal gut microbial communities from fecal samples from Wisconsin, USA.</title>
        <authorList>
            <person name="Neumann A."/>
        </authorList>
    </citation>
    <scope>NUCLEOTIDE SEQUENCE [LARGE SCALE GENOMIC DNA]</scope>
    <source>
        <strain evidence="1 2">UWS3</strain>
    </source>
</reference>
<sequence length="152" mass="17189">MILPYDEMYLASVQENLGFFFQISLNELNLSASQVQKGFLSSEIPEQIQMGNPDYLCGKSGYELALIAFPNLLTDSILEKALAEPFYPQAEYWSGTVIAYCQWKTGKAFSEILELYPLERILSNYHLLHEADITKVVEQIDAVLKDSPAVQN</sequence>
<protein>
    <submittedName>
        <fullName evidence="1">Uncharacterized protein</fullName>
    </submittedName>
</protein>
<proteinExistence type="predicted"/>
<evidence type="ECO:0000313" key="2">
    <source>
        <dbReference type="Proteomes" id="UP000231134"/>
    </source>
</evidence>
<dbReference type="RefSeq" id="WP_100425611.1">
    <property type="nucleotide sequence ID" value="NZ_PGEX01000001.1"/>
</dbReference>
<gene>
    <name evidence="1" type="ORF">BGX16_1656</name>
</gene>
<accession>A0A2M9A7N6</accession>
<keyword evidence="2" id="KW-1185">Reference proteome</keyword>
<dbReference type="OrthoDB" id="1664989at2"/>
<dbReference type="Proteomes" id="UP000231134">
    <property type="component" value="Unassembled WGS sequence"/>
</dbReference>
<dbReference type="AlphaFoldDB" id="A0A2M9A7N6"/>
<name>A0A2M9A7N6_9BACT</name>
<dbReference type="EMBL" id="PGEX01000001">
    <property type="protein sequence ID" value="PJJ41668.1"/>
    <property type="molecule type" value="Genomic_DNA"/>
</dbReference>